<gene>
    <name evidence="1" type="ORF">SAMN02927937_00258</name>
</gene>
<evidence type="ECO:0000313" key="1">
    <source>
        <dbReference type="EMBL" id="SEH56971.1"/>
    </source>
</evidence>
<protein>
    <recommendedName>
        <fullName evidence="3">Polyketide cyclase</fullName>
    </recommendedName>
</protein>
<dbReference type="OrthoDB" id="9807923at2"/>
<dbReference type="InterPro" id="IPR011256">
    <property type="entry name" value="Reg_factor_effector_dom_sf"/>
</dbReference>
<sequence length="349" mass="39735">MKIVKYVLIIAALAVVFLTVYIATGKSEYEINVKRDTELSDQRLFRYVNNLQNFGDWNPWNNTTENFKLDSIYKGKNARVEWNGNEAFISNTIVNDTVFLKLNVSGNDYDTKMFFDESSGKTTINWNVKGSLSFSEKFKIFFQGTPQSIIAPTFQEGLAKIDGNITESLKNFSIKDEGLASIPEMIYIKQTVESDIENLGDKIFNSMEHMNNFSKNFDLEPYGAPFTIFENINVLSGNVRYSVCIPIKNFFSTAEGSDIVCEKMPAFHGYKTVLTGDYIHSDKAWEKVKKEIVAKKLTQRTDLKPIAIYKTSILTTQKSHEWITEFIIPVNETFIPIVDTPADSLSVVR</sequence>
<reference evidence="1 2" key="1">
    <citation type="submission" date="2016-10" db="EMBL/GenBank/DDBJ databases">
        <authorList>
            <person name="de Groot N.N."/>
        </authorList>
    </citation>
    <scope>NUCLEOTIDE SEQUENCE [LARGE SCALE GENOMIC DNA]</scope>
    <source>
        <strain evidence="1 2">CGMCC 1.10825</strain>
    </source>
</reference>
<dbReference type="RefSeq" id="WP_091095527.1">
    <property type="nucleotide sequence ID" value="NZ_FNXE01000002.1"/>
</dbReference>
<dbReference type="Gene3D" id="3.20.80.10">
    <property type="entry name" value="Regulatory factor, effector binding domain"/>
    <property type="match status" value="1"/>
</dbReference>
<dbReference type="EMBL" id="FNXE01000002">
    <property type="protein sequence ID" value="SEH56971.1"/>
    <property type="molecule type" value="Genomic_DNA"/>
</dbReference>
<keyword evidence="2" id="KW-1185">Reference proteome</keyword>
<proteinExistence type="predicted"/>
<dbReference type="AlphaFoldDB" id="A0A1H6J8D8"/>
<evidence type="ECO:0000313" key="2">
    <source>
        <dbReference type="Proteomes" id="UP000199634"/>
    </source>
</evidence>
<organism evidence="1 2">
    <name type="scientific">Paenimyroides marinum</name>
    <dbReference type="NCBI Taxonomy" id="1159016"/>
    <lineage>
        <taxon>Bacteria</taxon>
        <taxon>Pseudomonadati</taxon>
        <taxon>Bacteroidota</taxon>
        <taxon>Flavobacteriia</taxon>
        <taxon>Flavobacteriales</taxon>
        <taxon>Flavobacteriaceae</taxon>
        <taxon>Paenimyroides</taxon>
    </lineage>
</organism>
<accession>A0A1H6J8D8</accession>
<dbReference type="STRING" id="1159016.SAMN02927937_00258"/>
<dbReference type="SUPFAM" id="SSF55136">
    <property type="entry name" value="Probable bacterial effector-binding domain"/>
    <property type="match status" value="1"/>
</dbReference>
<name>A0A1H6J8D8_9FLAO</name>
<dbReference type="Proteomes" id="UP000199634">
    <property type="component" value="Unassembled WGS sequence"/>
</dbReference>
<evidence type="ECO:0008006" key="3">
    <source>
        <dbReference type="Google" id="ProtNLM"/>
    </source>
</evidence>